<dbReference type="NCBIfam" id="TIGR00512">
    <property type="entry name" value="salvage_mtnA"/>
    <property type="match status" value="1"/>
</dbReference>
<evidence type="ECO:0000256" key="5">
    <source>
        <dbReference type="ARBA" id="ARBA00022490"/>
    </source>
</evidence>
<evidence type="ECO:0000256" key="2">
    <source>
        <dbReference type="ARBA" id="ARBA00004496"/>
    </source>
</evidence>
<comment type="pathway">
    <text evidence="3 10">Purine metabolism; AMP biosynthesis via salvage pathway; AMP from adenine: step 1/1.</text>
</comment>
<dbReference type="CDD" id="cd06223">
    <property type="entry name" value="PRTases_typeI"/>
    <property type="match status" value="1"/>
</dbReference>
<evidence type="ECO:0000256" key="8">
    <source>
        <dbReference type="ARBA" id="ARBA00022726"/>
    </source>
</evidence>
<dbReference type="InterPro" id="IPR037171">
    <property type="entry name" value="NagB/RpiA_transferase-like"/>
</dbReference>
<keyword evidence="7 10" id="KW-0808">Transferase</keyword>
<dbReference type="InterPro" id="IPR029057">
    <property type="entry name" value="PRTase-like"/>
</dbReference>
<keyword evidence="9 11" id="KW-0413">Isomerase</keyword>
<organism evidence="13 14">
    <name type="scientific">Streptomyces luteolus</name>
    <dbReference type="NCBI Taxonomy" id="3043615"/>
    <lineage>
        <taxon>Bacteria</taxon>
        <taxon>Bacillati</taxon>
        <taxon>Actinomycetota</taxon>
        <taxon>Actinomycetes</taxon>
        <taxon>Kitasatosporales</taxon>
        <taxon>Streptomycetaceae</taxon>
        <taxon>Streptomyces</taxon>
    </lineage>
</organism>
<feature type="binding site" evidence="11">
    <location>
        <position position="191"/>
    </location>
    <ligand>
        <name>substrate</name>
    </ligand>
</feature>
<dbReference type="NCBIfam" id="NF004326">
    <property type="entry name" value="PRK05720.1"/>
    <property type="match status" value="1"/>
</dbReference>
<evidence type="ECO:0000259" key="12">
    <source>
        <dbReference type="Pfam" id="PF00156"/>
    </source>
</evidence>
<feature type="site" description="Transition state stabilizer" evidence="11">
    <location>
        <position position="152"/>
    </location>
</feature>
<gene>
    <name evidence="11 13" type="primary">mtnA</name>
    <name evidence="10" type="synonym">apt</name>
    <name evidence="13" type="ORF">QIT00_05520</name>
</gene>
<dbReference type="InterPro" id="IPR027363">
    <property type="entry name" value="M1Pi_N"/>
</dbReference>
<comment type="function">
    <text evidence="10">Catalyzes a salvage reaction resulting in the formation of AMP, that is energically less costly than de novo synthesis.</text>
</comment>
<reference evidence="13 14" key="1">
    <citation type="submission" date="2023-05" db="EMBL/GenBank/DDBJ databases">
        <title>Draft genome sequence of Streptomyces sp. B-S-A12 isolated from a cave soil in Thailand.</title>
        <authorList>
            <person name="Chamroensaksri N."/>
            <person name="Muangham S."/>
        </authorList>
    </citation>
    <scope>NUCLEOTIDE SEQUENCE [LARGE SCALE GENOMIC DNA]</scope>
    <source>
        <strain evidence="13 14">B-S-A12</strain>
    </source>
</reference>
<sequence>MERSITWDDGAIRTLDQRALPDEHRTLRLTTIDELIEAIATLAIRGAPAIGVAGALGVALAARLHTVDGRLDETAVLADAKRIATARPTAVNLTWAVERALFRLPQGADAVLDEALAMLDGDERTHRAASRRAADLLRQQCGKGPLRILTHCNTGRLATTAWGTALGTIRELAASGEVQEVIVGETRPLLQGARLTAWELVEDGIPHRLCVDSASAWAIASGLVDCVVVGADRITTRGDVANKIGTYALAVAAQRAGIPFVVVAPESTVDERLLDGSGIMIEERASDEVTHHGGRRMAPEATPVFNPAFDVTPSDLVTAVVTESRILVPGGDLADRIAACTRVVPDFPTAGVSFQDLGPVYADATLVRDTAAAMHRAFQGRFDSVLALEARGFPLGAVVAQRAGTPLVLARKPGKLPGTVDSVQYGLEYGSDRLETQSGALTPGAHVLVVDDVLATGGTLEAAARLVERSGARVSGLATVLELTALGGREKLAAHEVFAARHVT</sequence>
<dbReference type="Gene3D" id="1.20.120.420">
    <property type="entry name" value="translation initiation factor eif-2b, domain 1"/>
    <property type="match status" value="1"/>
</dbReference>
<evidence type="ECO:0000313" key="14">
    <source>
        <dbReference type="Proteomes" id="UP001237105"/>
    </source>
</evidence>
<dbReference type="PANTHER" id="PTHR43475">
    <property type="entry name" value="METHYLTHIORIBOSE-1-PHOSPHATE ISOMERASE"/>
    <property type="match status" value="1"/>
</dbReference>
<dbReference type="Proteomes" id="UP001237105">
    <property type="component" value="Unassembled WGS sequence"/>
</dbReference>
<feature type="binding site" evidence="11">
    <location>
        <begin position="45"/>
        <end position="47"/>
    </location>
    <ligand>
        <name>substrate</name>
    </ligand>
</feature>
<keyword evidence="6 10" id="KW-0328">Glycosyltransferase</keyword>
<evidence type="ECO:0000256" key="6">
    <source>
        <dbReference type="ARBA" id="ARBA00022676"/>
    </source>
</evidence>
<dbReference type="InterPro" id="IPR005764">
    <property type="entry name" value="Ade_phspho_trans"/>
</dbReference>
<dbReference type="SUPFAM" id="SSF53271">
    <property type="entry name" value="PRTase-like"/>
    <property type="match status" value="1"/>
</dbReference>
<feature type="domain" description="Phosphoribosyltransferase" evidence="12">
    <location>
        <begin position="366"/>
        <end position="481"/>
    </location>
</feature>
<dbReference type="Gene3D" id="3.40.50.2020">
    <property type="match status" value="1"/>
</dbReference>
<evidence type="ECO:0000313" key="13">
    <source>
        <dbReference type="EMBL" id="MDI3418025.1"/>
    </source>
</evidence>
<dbReference type="GO" id="GO:0046523">
    <property type="term" value="F:S-methyl-5-thioribose-1-phosphate isomerase activity"/>
    <property type="evidence" value="ECO:0007669"/>
    <property type="project" value="UniProtKB-EC"/>
</dbReference>
<comment type="catalytic activity">
    <reaction evidence="1 10">
        <text>AMP + diphosphate = 5-phospho-alpha-D-ribose 1-diphosphate + adenine</text>
        <dbReference type="Rhea" id="RHEA:16609"/>
        <dbReference type="ChEBI" id="CHEBI:16708"/>
        <dbReference type="ChEBI" id="CHEBI:33019"/>
        <dbReference type="ChEBI" id="CHEBI:58017"/>
        <dbReference type="ChEBI" id="CHEBI:456215"/>
        <dbReference type="EC" id="2.4.2.7"/>
    </reaction>
</comment>
<comment type="catalytic activity">
    <reaction evidence="11">
        <text>5-(methylsulfanyl)-alpha-D-ribose 1-phosphate = 5-(methylsulfanyl)-D-ribulose 1-phosphate</text>
        <dbReference type="Rhea" id="RHEA:19989"/>
        <dbReference type="ChEBI" id="CHEBI:58533"/>
        <dbReference type="ChEBI" id="CHEBI:58548"/>
        <dbReference type="EC" id="5.3.1.23"/>
    </reaction>
</comment>
<dbReference type="InterPro" id="IPR000649">
    <property type="entry name" value="IF-2B-related"/>
</dbReference>
<evidence type="ECO:0000256" key="1">
    <source>
        <dbReference type="ARBA" id="ARBA00000868"/>
    </source>
</evidence>
<dbReference type="NCBIfam" id="TIGR00524">
    <property type="entry name" value="eIF-2B_rel"/>
    <property type="match status" value="1"/>
</dbReference>
<dbReference type="InterPro" id="IPR011559">
    <property type="entry name" value="Initiation_fac_2B_a/b/d"/>
</dbReference>
<dbReference type="EC" id="5.3.1.23" evidence="11"/>
<keyword evidence="8 10" id="KW-0660">Purine salvage</keyword>
<feature type="binding site" evidence="11">
    <location>
        <position position="87"/>
    </location>
    <ligand>
        <name>substrate</name>
    </ligand>
</feature>
<dbReference type="InterPro" id="IPR042529">
    <property type="entry name" value="IF_2B-like_C"/>
</dbReference>
<dbReference type="RefSeq" id="WP_282533947.1">
    <property type="nucleotide sequence ID" value="NZ_JASCIS010000004.1"/>
</dbReference>
<feature type="binding site" evidence="11">
    <location>
        <begin position="242"/>
        <end position="243"/>
    </location>
    <ligand>
        <name>substrate</name>
    </ligand>
</feature>
<dbReference type="Pfam" id="PF01008">
    <property type="entry name" value="IF-2B"/>
    <property type="match status" value="1"/>
</dbReference>
<dbReference type="EMBL" id="JASCIS010000004">
    <property type="protein sequence ID" value="MDI3418025.1"/>
    <property type="molecule type" value="Genomic_DNA"/>
</dbReference>
<dbReference type="InterPro" id="IPR000836">
    <property type="entry name" value="PRTase_dom"/>
</dbReference>
<dbReference type="EC" id="2.4.2.7" evidence="10"/>
<dbReference type="NCBIfam" id="NF002636">
    <property type="entry name" value="PRK02304.1-5"/>
    <property type="match status" value="1"/>
</dbReference>
<comment type="subcellular location">
    <subcellularLocation>
        <location evidence="2 10">Cytoplasm</location>
    </subcellularLocation>
</comment>
<dbReference type="SUPFAM" id="SSF100950">
    <property type="entry name" value="NagB/RpiA/CoA transferase-like"/>
    <property type="match status" value="1"/>
</dbReference>
<comment type="subunit">
    <text evidence="10">Homodimer.</text>
</comment>
<evidence type="ECO:0000256" key="10">
    <source>
        <dbReference type="HAMAP-Rule" id="MF_00004"/>
    </source>
</evidence>
<comment type="similarity">
    <text evidence="11">Belongs to the EIF-2B alpha/beta/delta subunits family. MtnA subfamily.</text>
</comment>
<dbReference type="Gene3D" id="3.40.50.10470">
    <property type="entry name" value="Translation initiation factor eif-2b, domain 2"/>
    <property type="match status" value="1"/>
</dbReference>
<name>A0ABT6SRN3_9ACTN</name>
<comment type="function">
    <text evidence="11">Catalyzes the interconversion of methylthioribose-1-phosphate (MTR-1-P) into methylthioribulose-1-phosphate (MTRu-1-P).</text>
</comment>
<dbReference type="HAMAP" id="MF_01678">
    <property type="entry name" value="Salvage_MtnA"/>
    <property type="match status" value="1"/>
</dbReference>
<keyword evidence="14" id="KW-1185">Reference proteome</keyword>
<keyword evidence="5 10" id="KW-0963">Cytoplasm</keyword>
<dbReference type="HAMAP" id="MF_00004">
    <property type="entry name" value="Aden_phosphoribosyltr"/>
    <property type="match status" value="1"/>
</dbReference>
<keyword evidence="11" id="KW-0028">Amino-acid biosynthesis</keyword>
<dbReference type="PANTHER" id="PTHR43475:SF1">
    <property type="entry name" value="METHYLTHIORIBOSE-1-PHOSPHATE ISOMERASE"/>
    <property type="match status" value="1"/>
</dbReference>
<dbReference type="Pfam" id="PF00156">
    <property type="entry name" value="Pribosyltran"/>
    <property type="match status" value="1"/>
</dbReference>
<evidence type="ECO:0000256" key="9">
    <source>
        <dbReference type="ARBA" id="ARBA00023235"/>
    </source>
</evidence>
<evidence type="ECO:0000256" key="3">
    <source>
        <dbReference type="ARBA" id="ARBA00004659"/>
    </source>
</evidence>
<comment type="similarity">
    <text evidence="4 10">Belongs to the purine/pyrimidine phosphoribosyltransferase family.</text>
</comment>
<keyword evidence="11" id="KW-0486">Methionine biosynthesis</keyword>
<protein>
    <recommendedName>
        <fullName evidence="10 11">Multifunctional fusion protein</fullName>
    </recommendedName>
    <domain>
        <recommendedName>
            <fullName evidence="11">Methylthioribose-1-phosphate isomerase</fullName>
            <shortName evidence="11">M1Pi</shortName>
            <shortName evidence="11">MTR-1-P isomerase</shortName>
            <ecNumber evidence="11">5.3.1.23</ecNumber>
        </recommendedName>
        <alternativeName>
            <fullName evidence="11">S-methyl-5-thioribose-1-phosphate isomerase</fullName>
        </alternativeName>
    </domain>
    <domain>
        <recommendedName>
            <fullName evidence="10">Adenine phosphoribosyltransferase</fullName>
            <shortName evidence="10">APRT</shortName>
            <ecNumber evidence="10">2.4.2.7</ecNumber>
        </recommendedName>
    </domain>
</protein>
<dbReference type="InterPro" id="IPR005251">
    <property type="entry name" value="IF-M1Pi"/>
</dbReference>
<accession>A0ABT6SRN3</accession>
<comment type="caution">
    <text evidence="13">The sequence shown here is derived from an EMBL/GenBank/DDBJ whole genome shotgun (WGS) entry which is preliminary data.</text>
</comment>
<evidence type="ECO:0000256" key="11">
    <source>
        <dbReference type="HAMAP-Rule" id="MF_01678"/>
    </source>
</evidence>
<feature type="active site" description="Proton donor" evidence="11">
    <location>
        <position position="232"/>
    </location>
</feature>
<comment type="pathway">
    <text evidence="11">Amino-acid biosynthesis; L-methionine biosynthesis via salvage pathway; L-methionine from S-methyl-5-thio-alpha-D-ribose 1-phosphate: step 1/6.</text>
</comment>
<evidence type="ECO:0000256" key="4">
    <source>
        <dbReference type="ARBA" id="ARBA00008391"/>
    </source>
</evidence>
<evidence type="ECO:0000256" key="7">
    <source>
        <dbReference type="ARBA" id="ARBA00022679"/>
    </source>
</evidence>
<proteinExistence type="inferred from homology"/>